<dbReference type="Pfam" id="PF12833">
    <property type="entry name" value="HTH_18"/>
    <property type="match status" value="1"/>
</dbReference>
<evidence type="ECO:0000256" key="1">
    <source>
        <dbReference type="ARBA" id="ARBA00023015"/>
    </source>
</evidence>
<dbReference type="PRINTS" id="PR00032">
    <property type="entry name" value="HTHARAC"/>
</dbReference>
<name>A0AA37BK50_9ACTN</name>
<dbReference type="GO" id="GO:0003700">
    <property type="term" value="F:DNA-binding transcription factor activity"/>
    <property type="evidence" value="ECO:0007669"/>
    <property type="project" value="InterPro"/>
</dbReference>
<protein>
    <submittedName>
        <fullName evidence="5">AraC family transcriptional regulator</fullName>
    </submittedName>
</protein>
<dbReference type="InterPro" id="IPR018060">
    <property type="entry name" value="HTH_AraC"/>
</dbReference>
<comment type="caution">
    <text evidence="5">The sequence shown here is derived from an EMBL/GenBank/DDBJ whole genome shotgun (WGS) entry which is preliminary data.</text>
</comment>
<dbReference type="Gene3D" id="1.10.10.60">
    <property type="entry name" value="Homeodomain-like"/>
    <property type="match status" value="2"/>
</dbReference>
<dbReference type="SUPFAM" id="SSF51182">
    <property type="entry name" value="RmlC-like cupins"/>
    <property type="match status" value="1"/>
</dbReference>
<dbReference type="PROSITE" id="PS00041">
    <property type="entry name" value="HTH_ARAC_FAMILY_1"/>
    <property type="match status" value="1"/>
</dbReference>
<dbReference type="EMBL" id="BMQD01000015">
    <property type="protein sequence ID" value="GGK82869.1"/>
    <property type="molecule type" value="Genomic_DNA"/>
</dbReference>
<gene>
    <name evidence="5" type="ORF">GCM10010126_47820</name>
</gene>
<accession>A0AA37BK50</accession>
<sequence length="318" mass="33671">MLSDVIAIVRTGSPRAARVEWHAPWGQRFPSAPGAAGFQVILQGSCWLIPASGDPVELGTGDVVFFPHGHGYGLADTPSTPLAEPACDPLEETGLLAAASVGRPRDGGVTVTTVTLCGGYRLDPDRAHPLLRHLPEVIHLPARLGERSELRAAVGLLGGEIATPGLGADTIVPALLDLLLLYGLRSWFDGRPAQEEMTGWAAALADPVVRAALDAVHGDPAHPWTVRELGARGGLSRAAFSRRFTALVGRPPLAYLTWWRMTTAARLLRESDAQLGEVAARVGYGSEFAFAGAFKRAYGTAPGRYRSRARAVPGVSGR</sequence>
<dbReference type="InterPro" id="IPR009057">
    <property type="entry name" value="Homeodomain-like_sf"/>
</dbReference>
<dbReference type="PANTHER" id="PTHR46796:SF13">
    <property type="entry name" value="HTH-TYPE TRANSCRIPTIONAL ACTIVATOR RHAS"/>
    <property type="match status" value="1"/>
</dbReference>
<evidence type="ECO:0000256" key="2">
    <source>
        <dbReference type="ARBA" id="ARBA00023125"/>
    </source>
</evidence>
<evidence type="ECO:0000259" key="4">
    <source>
        <dbReference type="PROSITE" id="PS01124"/>
    </source>
</evidence>
<dbReference type="PROSITE" id="PS01124">
    <property type="entry name" value="HTH_ARAC_FAMILY_2"/>
    <property type="match status" value="1"/>
</dbReference>
<dbReference type="SUPFAM" id="SSF46689">
    <property type="entry name" value="Homeodomain-like"/>
    <property type="match status" value="2"/>
</dbReference>
<dbReference type="Gene3D" id="2.60.120.10">
    <property type="entry name" value="Jelly Rolls"/>
    <property type="match status" value="1"/>
</dbReference>
<evidence type="ECO:0000313" key="5">
    <source>
        <dbReference type="EMBL" id="GGK82869.1"/>
    </source>
</evidence>
<dbReference type="InterPro" id="IPR020449">
    <property type="entry name" value="Tscrpt_reg_AraC-type_HTH"/>
</dbReference>
<evidence type="ECO:0000256" key="3">
    <source>
        <dbReference type="ARBA" id="ARBA00023163"/>
    </source>
</evidence>
<dbReference type="AlphaFoldDB" id="A0AA37BK50"/>
<dbReference type="InterPro" id="IPR014710">
    <property type="entry name" value="RmlC-like_jellyroll"/>
</dbReference>
<dbReference type="Pfam" id="PF12852">
    <property type="entry name" value="Cupin_6"/>
    <property type="match status" value="1"/>
</dbReference>
<feature type="domain" description="HTH araC/xylS-type" evidence="4">
    <location>
        <begin position="210"/>
        <end position="308"/>
    </location>
</feature>
<keyword evidence="3" id="KW-0804">Transcription</keyword>
<dbReference type="RefSeq" id="WP_239320917.1">
    <property type="nucleotide sequence ID" value="NZ_BMQD01000015.1"/>
</dbReference>
<dbReference type="SMART" id="SM00342">
    <property type="entry name" value="HTH_ARAC"/>
    <property type="match status" value="1"/>
</dbReference>
<reference evidence="5" key="2">
    <citation type="submission" date="2022-09" db="EMBL/GenBank/DDBJ databases">
        <authorList>
            <person name="Sun Q."/>
            <person name="Ohkuma M."/>
        </authorList>
    </citation>
    <scope>NUCLEOTIDE SEQUENCE</scope>
    <source>
        <strain evidence="5">JCM 3093</strain>
    </source>
</reference>
<dbReference type="InterPro" id="IPR050204">
    <property type="entry name" value="AraC_XylS_family_regulators"/>
</dbReference>
<dbReference type="InterPro" id="IPR018062">
    <property type="entry name" value="HTH_AraC-typ_CS"/>
</dbReference>
<dbReference type="InterPro" id="IPR032783">
    <property type="entry name" value="AraC_lig"/>
</dbReference>
<proteinExistence type="predicted"/>
<keyword evidence="1" id="KW-0805">Transcription regulation</keyword>
<dbReference type="GO" id="GO:0043565">
    <property type="term" value="F:sequence-specific DNA binding"/>
    <property type="evidence" value="ECO:0007669"/>
    <property type="project" value="InterPro"/>
</dbReference>
<organism evidence="5 6">
    <name type="scientific">Planomonospora parontospora</name>
    <dbReference type="NCBI Taxonomy" id="58119"/>
    <lineage>
        <taxon>Bacteria</taxon>
        <taxon>Bacillati</taxon>
        <taxon>Actinomycetota</taxon>
        <taxon>Actinomycetes</taxon>
        <taxon>Streptosporangiales</taxon>
        <taxon>Streptosporangiaceae</taxon>
        <taxon>Planomonospora</taxon>
    </lineage>
</organism>
<dbReference type="InterPro" id="IPR011051">
    <property type="entry name" value="RmlC_Cupin_sf"/>
</dbReference>
<dbReference type="PANTHER" id="PTHR46796">
    <property type="entry name" value="HTH-TYPE TRANSCRIPTIONAL ACTIVATOR RHAS-RELATED"/>
    <property type="match status" value="1"/>
</dbReference>
<dbReference type="Proteomes" id="UP000627984">
    <property type="component" value="Unassembled WGS sequence"/>
</dbReference>
<reference evidence="5" key="1">
    <citation type="journal article" date="2014" name="Int. J. Syst. Evol. Microbiol.">
        <title>Complete genome sequence of Corynebacterium casei LMG S-19264T (=DSM 44701T), isolated from a smear-ripened cheese.</title>
        <authorList>
            <consortium name="US DOE Joint Genome Institute (JGI-PGF)"/>
            <person name="Walter F."/>
            <person name="Albersmeier A."/>
            <person name="Kalinowski J."/>
            <person name="Ruckert C."/>
        </authorList>
    </citation>
    <scope>NUCLEOTIDE SEQUENCE</scope>
    <source>
        <strain evidence="5">JCM 3093</strain>
    </source>
</reference>
<evidence type="ECO:0000313" key="6">
    <source>
        <dbReference type="Proteomes" id="UP000627984"/>
    </source>
</evidence>
<keyword evidence="2" id="KW-0238">DNA-binding</keyword>